<accession>A0A0A7EG09</accession>
<dbReference type="InterPro" id="IPR005501">
    <property type="entry name" value="LamB/YcsF/PxpA-like"/>
</dbReference>
<proteinExistence type="predicted"/>
<sequence length="244" mass="26524">MKLNCDLGESFGQYSLGCDEQAMPVIDMANIACGFHASDPNVMAQTLSLAKLHNVEIGAHPSYPDRQGFGRRSMHLSNTELTNLLHFQIATLEGMAKVQGLSLSYVKPHGALYNDMMANSELLNTIAQAIASYPCELKLMVLSRVNNSQAIQIAQKAGIELLFEVFADRQYTPDGSLVSRNLAGAVHDETKLLEQVSELKQFGTITTRDGSKLTLQCDSLCVHGDNPSAVAQIAKIKQIIGSNE</sequence>
<dbReference type="OrthoDB" id="9773478at2"/>
<evidence type="ECO:0000313" key="2">
    <source>
        <dbReference type="Proteomes" id="UP000030341"/>
    </source>
</evidence>
<dbReference type="eggNOG" id="COG1540">
    <property type="taxonomic scope" value="Bacteria"/>
</dbReference>
<dbReference type="Pfam" id="PF03746">
    <property type="entry name" value="LamB_YcsF"/>
    <property type="match status" value="1"/>
</dbReference>
<dbReference type="AlphaFoldDB" id="A0A0A7EG09"/>
<dbReference type="KEGG" id="pseo:OM33_07400"/>
<dbReference type="NCBIfam" id="NF003814">
    <property type="entry name" value="PRK05406.1-3"/>
    <property type="match status" value="1"/>
</dbReference>
<evidence type="ECO:0000313" key="1">
    <source>
        <dbReference type="EMBL" id="AIY64996.1"/>
    </source>
</evidence>
<gene>
    <name evidence="1" type="ORF">OM33_07400</name>
</gene>
<dbReference type="STRING" id="1348114.OM33_07400"/>
<dbReference type="PANTHER" id="PTHR30292">
    <property type="entry name" value="UNCHARACTERIZED PROTEIN YBGL-RELATED"/>
    <property type="match status" value="1"/>
</dbReference>
<evidence type="ECO:0008006" key="3">
    <source>
        <dbReference type="Google" id="ProtNLM"/>
    </source>
</evidence>
<organism evidence="1 2">
    <name type="scientific">Pseudoalteromonas piratica</name>
    <dbReference type="NCBI Taxonomy" id="1348114"/>
    <lineage>
        <taxon>Bacteria</taxon>
        <taxon>Pseudomonadati</taxon>
        <taxon>Pseudomonadota</taxon>
        <taxon>Gammaproteobacteria</taxon>
        <taxon>Alteromonadales</taxon>
        <taxon>Pseudoalteromonadaceae</taxon>
        <taxon>Pseudoalteromonas</taxon>
    </lineage>
</organism>
<reference evidence="1 2" key="1">
    <citation type="submission" date="2014-11" db="EMBL/GenBank/DDBJ databases">
        <title>Complete Genome Sequence of Pseudoalteromonas sp. Strain OCN003 Isolated from Kaneohe Bay, Oahu, Hawaii.</title>
        <authorList>
            <person name="Beurmann S."/>
            <person name="Videau P."/>
            <person name="Ushijima B."/>
            <person name="Smith A.M."/>
            <person name="Aeby G.S."/>
            <person name="Callahan S.M."/>
            <person name="Belcaid M."/>
        </authorList>
    </citation>
    <scope>NUCLEOTIDE SEQUENCE [LARGE SCALE GENOMIC DNA]</scope>
    <source>
        <strain evidence="1 2">OCN003</strain>
    </source>
</reference>
<dbReference type="HOGENOM" id="CLU_069535_0_0_6"/>
<dbReference type="Gene3D" id="3.20.20.370">
    <property type="entry name" value="Glycoside hydrolase/deacetylase"/>
    <property type="match status" value="1"/>
</dbReference>
<protein>
    <recommendedName>
        <fullName evidence="3">LamB/YcsF family protein</fullName>
    </recommendedName>
</protein>
<dbReference type="SUPFAM" id="SSF88713">
    <property type="entry name" value="Glycoside hydrolase/deacetylase"/>
    <property type="match status" value="1"/>
</dbReference>
<dbReference type="CDD" id="cd10787">
    <property type="entry name" value="LamB_YcsF_like"/>
    <property type="match status" value="1"/>
</dbReference>
<name>A0A0A7EG09_9GAMM</name>
<dbReference type="InterPro" id="IPR011330">
    <property type="entry name" value="Glyco_hydro/deAcase_b/a-brl"/>
</dbReference>
<dbReference type="GO" id="GO:0005975">
    <property type="term" value="P:carbohydrate metabolic process"/>
    <property type="evidence" value="ECO:0007669"/>
    <property type="project" value="InterPro"/>
</dbReference>
<dbReference type="Proteomes" id="UP000030341">
    <property type="component" value="Chromosome 1"/>
</dbReference>
<dbReference type="RefSeq" id="WP_038640478.1">
    <property type="nucleotide sequence ID" value="NZ_CP009888.1"/>
</dbReference>
<dbReference type="PANTHER" id="PTHR30292:SF0">
    <property type="entry name" value="5-OXOPROLINASE SUBUNIT A"/>
    <property type="match status" value="1"/>
</dbReference>
<dbReference type="NCBIfam" id="NF003816">
    <property type="entry name" value="PRK05406.1-5"/>
    <property type="match status" value="1"/>
</dbReference>
<keyword evidence="2" id="KW-1185">Reference proteome</keyword>
<dbReference type="EMBL" id="CP009888">
    <property type="protein sequence ID" value="AIY64996.1"/>
    <property type="molecule type" value="Genomic_DNA"/>
</dbReference>